<dbReference type="PANTHER" id="PTHR30629">
    <property type="entry name" value="PROPHAGE INTEGRASE"/>
    <property type="match status" value="1"/>
</dbReference>
<name>A0AA44Y3V4_BURVI</name>
<dbReference type="GO" id="GO:0006310">
    <property type="term" value="P:DNA recombination"/>
    <property type="evidence" value="ECO:0007669"/>
    <property type="project" value="UniProtKB-KW"/>
</dbReference>
<proteinExistence type="inferred from homology"/>
<feature type="domain" description="Core-binding (CB)" evidence="7">
    <location>
        <begin position="107"/>
        <end position="191"/>
    </location>
</feature>
<evidence type="ECO:0000313" key="9">
    <source>
        <dbReference type="Proteomes" id="UP000237632"/>
    </source>
</evidence>
<evidence type="ECO:0000256" key="1">
    <source>
        <dbReference type="ARBA" id="ARBA00008857"/>
    </source>
</evidence>
<dbReference type="GO" id="GO:0003677">
    <property type="term" value="F:DNA binding"/>
    <property type="evidence" value="ECO:0007669"/>
    <property type="project" value="UniProtKB-UniRule"/>
</dbReference>
<dbReference type="Gene3D" id="1.10.443.10">
    <property type="entry name" value="Intergrase catalytic core"/>
    <property type="match status" value="1"/>
</dbReference>
<dbReference type="AlphaFoldDB" id="A0AA44Y3V4"/>
<dbReference type="GO" id="GO:0015074">
    <property type="term" value="P:DNA integration"/>
    <property type="evidence" value="ECO:0007669"/>
    <property type="project" value="UniProtKB-KW"/>
</dbReference>
<sequence length="423" mass="47064">MSEKKQRADRDALNFTKAAIEALPVPEKGWKYYYDTKVSGLAIGVGPSGVKTFILYRKVNRKPERIKIGRYPDLTVDKARTQALTLIADIAGGTNPAELKRARRAEMTFGELFDQYYRNHSVPHKKTAAEDKQKFEKYLSNNGDGINLASRQLSEITKATIAQLFTKIGKDHKVMANRVLALVSNIFGKAIEWGIWSQINPCHGIRKHGEVSRDRFLQPDELPKFFEQVLAYPNATVRDYILVSLLTGARRGNVLAMSWDQVNLDRAEWRIPDTKNGTPQSVPLVPDVVAILRARDKERGDSPFVFPGSGEAGHLVSPKKAWRIILDKAGIADLRLHDLRRTMGSWQAGTGANLSVIGRSLNHKSTQATAIYARLWLEPVRSSMETVANAMLSAAGLDRSPSVDSVVGGLEERLPTPEILKSK</sequence>
<dbReference type="InterPro" id="IPR044068">
    <property type="entry name" value="CB"/>
</dbReference>
<accession>A0AA44Y3V4</accession>
<evidence type="ECO:0000259" key="6">
    <source>
        <dbReference type="PROSITE" id="PS51898"/>
    </source>
</evidence>
<dbReference type="InterPro" id="IPR011010">
    <property type="entry name" value="DNA_brk_join_enz"/>
</dbReference>
<dbReference type="Pfam" id="PF00589">
    <property type="entry name" value="Phage_integrase"/>
    <property type="match status" value="1"/>
</dbReference>
<dbReference type="PANTHER" id="PTHR30629:SF2">
    <property type="entry name" value="PROPHAGE INTEGRASE INTS-RELATED"/>
    <property type="match status" value="1"/>
</dbReference>
<evidence type="ECO:0000256" key="3">
    <source>
        <dbReference type="ARBA" id="ARBA00023125"/>
    </source>
</evidence>
<protein>
    <submittedName>
        <fullName evidence="8">DUF4102 domain-containing protein</fullName>
    </submittedName>
</protein>
<dbReference type="InterPro" id="IPR038488">
    <property type="entry name" value="Integrase_DNA-bd_sf"/>
</dbReference>
<keyword evidence="3 5" id="KW-0238">DNA-binding</keyword>
<gene>
    <name evidence="8" type="ORF">C6T65_19105</name>
</gene>
<dbReference type="InterPro" id="IPR025166">
    <property type="entry name" value="Integrase_DNA_bind_dom"/>
</dbReference>
<evidence type="ECO:0000256" key="2">
    <source>
        <dbReference type="ARBA" id="ARBA00022908"/>
    </source>
</evidence>
<keyword evidence="2" id="KW-0229">DNA integration</keyword>
<dbReference type="Gene3D" id="3.30.160.390">
    <property type="entry name" value="Integrase, DNA-binding domain"/>
    <property type="match status" value="1"/>
</dbReference>
<evidence type="ECO:0000259" key="7">
    <source>
        <dbReference type="PROSITE" id="PS51900"/>
    </source>
</evidence>
<evidence type="ECO:0000256" key="5">
    <source>
        <dbReference type="PROSITE-ProRule" id="PRU01248"/>
    </source>
</evidence>
<dbReference type="CDD" id="cd00796">
    <property type="entry name" value="INT_Rci_Hp1_C"/>
    <property type="match status" value="1"/>
</dbReference>
<dbReference type="Pfam" id="PF13356">
    <property type="entry name" value="Arm-DNA-bind_3"/>
    <property type="match status" value="1"/>
</dbReference>
<dbReference type="Gene3D" id="1.10.150.130">
    <property type="match status" value="1"/>
</dbReference>
<dbReference type="InterPro" id="IPR050808">
    <property type="entry name" value="Phage_Integrase"/>
</dbReference>
<dbReference type="SUPFAM" id="SSF56349">
    <property type="entry name" value="DNA breaking-rejoining enzymes"/>
    <property type="match status" value="1"/>
</dbReference>
<comment type="caution">
    <text evidence="8">The sequence shown here is derived from an EMBL/GenBank/DDBJ whole genome shotgun (WGS) entry which is preliminary data.</text>
</comment>
<dbReference type="InterPro" id="IPR010998">
    <property type="entry name" value="Integrase_recombinase_N"/>
</dbReference>
<reference evidence="8 9" key="1">
    <citation type="submission" date="2018-03" db="EMBL/GenBank/DDBJ databases">
        <authorList>
            <person name="Nguyen K."/>
            <person name="Fouts D."/>
            <person name="Sutton G."/>
        </authorList>
    </citation>
    <scope>NUCLEOTIDE SEQUENCE [LARGE SCALE GENOMIC DNA]</scope>
    <source>
        <strain evidence="8 9">AU3578</strain>
    </source>
</reference>
<dbReference type="Proteomes" id="UP000237632">
    <property type="component" value="Unassembled WGS sequence"/>
</dbReference>
<dbReference type="InterPro" id="IPR002104">
    <property type="entry name" value="Integrase_catalytic"/>
</dbReference>
<organism evidence="8 9">
    <name type="scientific">Burkholderia vietnamiensis</name>
    <dbReference type="NCBI Taxonomy" id="60552"/>
    <lineage>
        <taxon>Bacteria</taxon>
        <taxon>Pseudomonadati</taxon>
        <taxon>Pseudomonadota</taxon>
        <taxon>Betaproteobacteria</taxon>
        <taxon>Burkholderiales</taxon>
        <taxon>Burkholderiaceae</taxon>
        <taxon>Burkholderia</taxon>
        <taxon>Burkholderia cepacia complex</taxon>
    </lineage>
</organism>
<evidence type="ECO:0000313" key="8">
    <source>
        <dbReference type="EMBL" id="PRH40804.1"/>
    </source>
</evidence>
<keyword evidence="4" id="KW-0233">DNA recombination</keyword>
<comment type="similarity">
    <text evidence="1">Belongs to the 'phage' integrase family.</text>
</comment>
<dbReference type="PROSITE" id="PS51898">
    <property type="entry name" value="TYR_RECOMBINASE"/>
    <property type="match status" value="1"/>
</dbReference>
<dbReference type="RefSeq" id="WP_060081537.1">
    <property type="nucleotide sequence ID" value="NZ_CADFFO010000035.1"/>
</dbReference>
<dbReference type="EMBL" id="PVHK01000135">
    <property type="protein sequence ID" value="PRH40804.1"/>
    <property type="molecule type" value="Genomic_DNA"/>
</dbReference>
<evidence type="ECO:0000256" key="4">
    <source>
        <dbReference type="ARBA" id="ARBA00023172"/>
    </source>
</evidence>
<dbReference type="PROSITE" id="PS51900">
    <property type="entry name" value="CB"/>
    <property type="match status" value="1"/>
</dbReference>
<feature type="domain" description="Tyr recombinase" evidence="6">
    <location>
        <begin position="212"/>
        <end position="385"/>
    </location>
</feature>
<dbReference type="InterPro" id="IPR013762">
    <property type="entry name" value="Integrase-like_cat_sf"/>
</dbReference>